<sequence>MSECEDGEFKAAELVEQSAGSPDPEQQNTAHLPSPEKETVTEPSMPAETPPVSSPEASGGQWRSALNQFKLRRFFVLRPGTLDQAIEDLKHLTNQEEDGSVLSVWLLAEVDHWNNERERLALITENTLFICKYDFVMLQCEQIQKVPLNYVDRIVHGGFSFPPRSLLSREGEGLRLYWDRLREPSFTSRWNPFTVDYPFYTFTHHPVRAVDDKFAALCEISDFQEQLIQAARAAHVRNPVPGKANGVVVLSQSILIEAYVGLMSFIGNQNKLGYCLARGNVGF</sequence>
<feature type="region of interest" description="Disordered" evidence="2">
    <location>
        <begin position="1"/>
        <end position="60"/>
    </location>
</feature>
<evidence type="ECO:0000259" key="3">
    <source>
        <dbReference type="PROSITE" id="PS51791"/>
    </source>
</evidence>
<name>A0A9Q1JAD9_SYNKA</name>
<dbReference type="EMBL" id="JAINUF010000002">
    <property type="protein sequence ID" value="KAJ8375165.1"/>
    <property type="molecule type" value="Genomic_DNA"/>
</dbReference>
<dbReference type="OrthoDB" id="10012704at2759"/>
<accession>A0A9Q1JAD9</accession>
<dbReference type="Proteomes" id="UP001152622">
    <property type="component" value="Chromosome 2"/>
</dbReference>
<evidence type="ECO:0000256" key="2">
    <source>
        <dbReference type="SAM" id="MobiDB-lite"/>
    </source>
</evidence>
<protein>
    <recommendedName>
        <fullName evidence="3">HSac2 domain-containing protein</fullName>
    </recommendedName>
</protein>
<keyword evidence="5" id="KW-1185">Reference proteome</keyword>
<reference evidence="4" key="1">
    <citation type="journal article" date="2023" name="Science">
        <title>Genome structures resolve the early diversification of teleost fishes.</title>
        <authorList>
            <person name="Parey E."/>
            <person name="Louis A."/>
            <person name="Montfort J."/>
            <person name="Bouchez O."/>
            <person name="Roques C."/>
            <person name="Iampietro C."/>
            <person name="Lluch J."/>
            <person name="Castinel A."/>
            <person name="Donnadieu C."/>
            <person name="Desvignes T."/>
            <person name="Floi Bucao C."/>
            <person name="Jouanno E."/>
            <person name="Wen M."/>
            <person name="Mejri S."/>
            <person name="Dirks R."/>
            <person name="Jansen H."/>
            <person name="Henkel C."/>
            <person name="Chen W.J."/>
            <person name="Zahm M."/>
            <person name="Cabau C."/>
            <person name="Klopp C."/>
            <person name="Thompson A.W."/>
            <person name="Robinson-Rechavi M."/>
            <person name="Braasch I."/>
            <person name="Lecointre G."/>
            <person name="Bobe J."/>
            <person name="Postlethwait J.H."/>
            <person name="Berthelot C."/>
            <person name="Roest Crollius H."/>
            <person name="Guiguen Y."/>
        </authorList>
    </citation>
    <scope>NUCLEOTIDE SEQUENCE</scope>
    <source>
        <strain evidence="4">WJC10195</strain>
    </source>
</reference>
<dbReference type="AlphaFoldDB" id="A0A9Q1JAD9"/>
<dbReference type="InterPro" id="IPR034753">
    <property type="entry name" value="hSac2"/>
</dbReference>
<evidence type="ECO:0000313" key="4">
    <source>
        <dbReference type="EMBL" id="KAJ8375165.1"/>
    </source>
</evidence>
<evidence type="ECO:0000256" key="1">
    <source>
        <dbReference type="ARBA" id="ARBA00009163"/>
    </source>
</evidence>
<feature type="compositionally biased region" description="Polar residues" evidence="2">
    <location>
        <begin position="18"/>
        <end position="31"/>
    </location>
</feature>
<comment type="caution">
    <text evidence="4">The sequence shown here is derived from an EMBL/GenBank/DDBJ whole genome shotgun (WGS) entry which is preliminary data.</text>
</comment>
<comment type="similarity">
    <text evidence="1">Belongs to the TPRG1 family.</text>
</comment>
<dbReference type="GO" id="GO:0005737">
    <property type="term" value="C:cytoplasm"/>
    <property type="evidence" value="ECO:0007669"/>
    <property type="project" value="TreeGrafter"/>
</dbReference>
<gene>
    <name evidence="4" type="ORF">SKAU_G00057450</name>
</gene>
<dbReference type="InterPro" id="IPR022158">
    <property type="entry name" value="Inositol_phosphatase"/>
</dbReference>
<dbReference type="PANTHER" id="PTHR31108">
    <property type="entry name" value="TUMOR PROTEIN P63-REGULATED GENE 1-LIKE PROTEIN"/>
    <property type="match status" value="1"/>
</dbReference>
<dbReference type="PROSITE" id="PS51791">
    <property type="entry name" value="HSAC2"/>
    <property type="match status" value="1"/>
</dbReference>
<organism evidence="4 5">
    <name type="scientific">Synaphobranchus kaupii</name>
    <name type="common">Kaup's arrowtooth eel</name>
    <dbReference type="NCBI Taxonomy" id="118154"/>
    <lineage>
        <taxon>Eukaryota</taxon>
        <taxon>Metazoa</taxon>
        <taxon>Chordata</taxon>
        <taxon>Craniata</taxon>
        <taxon>Vertebrata</taxon>
        <taxon>Euteleostomi</taxon>
        <taxon>Actinopterygii</taxon>
        <taxon>Neopterygii</taxon>
        <taxon>Teleostei</taxon>
        <taxon>Anguilliformes</taxon>
        <taxon>Synaphobranchidae</taxon>
        <taxon>Synaphobranchus</taxon>
    </lineage>
</organism>
<dbReference type="InterPro" id="IPR040242">
    <property type="entry name" value="TPRG1-like"/>
</dbReference>
<dbReference type="PANTHER" id="PTHR31108:SF6">
    <property type="entry name" value="TUMOR PROTEIN P63-REGULATED GENE 1 PROTEIN"/>
    <property type="match status" value="1"/>
</dbReference>
<dbReference type="Pfam" id="PF12456">
    <property type="entry name" value="hSac2"/>
    <property type="match status" value="1"/>
</dbReference>
<proteinExistence type="inferred from homology"/>
<feature type="domain" description="HSac2" evidence="3">
    <location>
        <begin position="76"/>
        <end position="263"/>
    </location>
</feature>
<evidence type="ECO:0000313" key="5">
    <source>
        <dbReference type="Proteomes" id="UP001152622"/>
    </source>
</evidence>